<dbReference type="Pfam" id="PF00924">
    <property type="entry name" value="MS_channel_2nd"/>
    <property type="match status" value="1"/>
</dbReference>
<feature type="signal peptide" evidence="8">
    <location>
        <begin position="1"/>
        <end position="18"/>
    </location>
</feature>
<evidence type="ECO:0000256" key="7">
    <source>
        <dbReference type="RuleBase" id="RU369025"/>
    </source>
</evidence>
<evidence type="ECO:0000259" key="10">
    <source>
        <dbReference type="Pfam" id="PF21082"/>
    </source>
</evidence>
<evidence type="ECO:0000256" key="1">
    <source>
        <dbReference type="ARBA" id="ARBA00004651"/>
    </source>
</evidence>
<evidence type="ECO:0000256" key="6">
    <source>
        <dbReference type="ARBA" id="ARBA00023136"/>
    </source>
</evidence>
<comment type="similarity">
    <text evidence="2 7">Belongs to the MscS (TC 1.A.23) family.</text>
</comment>
<keyword evidence="7" id="KW-0997">Cell inner membrane</keyword>
<reference evidence="11 12" key="1">
    <citation type="journal article" date="2015" name="Appl. Environ. Microbiol.">
        <title>Aerobic and Anaerobic Thiosulfate Oxidation by a Cold-Adapted, Subglacial Chemoautotroph.</title>
        <authorList>
            <person name="Harrold Z.R."/>
            <person name="Skidmore M.L."/>
            <person name="Hamilton T.L."/>
            <person name="Desch L."/>
            <person name="Amada K."/>
            <person name="van Gelder W."/>
            <person name="Glover K."/>
            <person name="Roden E.E."/>
            <person name="Boyd E.S."/>
        </authorList>
    </citation>
    <scope>NUCLEOTIDE SEQUENCE [LARGE SCALE GENOMIC DNA]</scope>
    <source>
        <strain evidence="11 12">RG</strain>
    </source>
</reference>
<feature type="chain" id="PRO_5007125792" description="Small-conductance mechanosensitive channel" evidence="8">
    <location>
        <begin position="19"/>
        <end position="532"/>
    </location>
</feature>
<gene>
    <name evidence="11" type="ORF">ABW22_00075</name>
</gene>
<dbReference type="GO" id="GO:0005886">
    <property type="term" value="C:plasma membrane"/>
    <property type="evidence" value="ECO:0007669"/>
    <property type="project" value="UniProtKB-SubCell"/>
</dbReference>
<comment type="function">
    <text evidence="7">Mechanosensitive channel that participates in the regulation of osmotic pressure changes within the cell, opening in response to stretch forces in the membrane lipid bilayer, without the need for other proteins. Contributes to normal resistance to hypoosmotic shock. Forms an ion channel of 1.0 nanosiemens conductance with a slight preference for anions.</text>
</comment>
<evidence type="ECO:0000256" key="8">
    <source>
        <dbReference type="SAM" id="SignalP"/>
    </source>
</evidence>
<dbReference type="SUPFAM" id="SSF82689">
    <property type="entry name" value="Mechanosensitive channel protein MscS (YggB), C-terminal domain"/>
    <property type="match status" value="1"/>
</dbReference>
<comment type="caution">
    <text evidence="11">The sequence shown here is derived from an EMBL/GenBank/DDBJ whole genome shotgun (WGS) entry which is preliminary data.</text>
</comment>
<dbReference type="Pfam" id="PF21082">
    <property type="entry name" value="MS_channel_3rd"/>
    <property type="match status" value="1"/>
</dbReference>
<keyword evidence="8" id="KW-0732">Signal</keyword>
<feature type="transmembrane region" description="Helical" evidence="7">
    <location>
        <begin position="131"/>
        <end position="152"/>
    </location>
</feature>
<dbReference type="EMBL" id="LDUG01000001">
    <property type="protein sequence ID" value="KVW99775.1"/>
    <property type="molecule type" value="Genomic_DNA"/>
</dbReference>
<dbReference type="InterPro" id="IPR011066">
    <property type="entry name" value="MscS_channel_C_sf"/>
</dbReference>
<feature type="domain" description="Mechanosensitive ion channel MscS" evidence="9">
    <location>
        <begin position="334"/>
        <end position="399"/>
    </location>
</feature>
<evidence type="ECO:0000313" key="12">
    <source>
        <dbReference type="Proteomes" id="UP000064243"/>
    </source>
</evidence>
<dbReference type="InterPro" id="IPR049278">
    <property type="entry name" value="MS_channel_C"/>
</dbReference>
<comment type="subunit">
    <text evidence="7">Homoheptamer.</text>
</comment>
<dbReference type="Gene3D" id="3.30.70.100">
    <property type="match status" value="1"/>
</dbReference>
<dbReference type="InterPro" id="IPR010920">
    <property type="entry name" value="LSM_dom_sf"/>
</dbReference>
<keyword evidence="5 7" id="KW-1133">Transmembrane helix</keyword>
<dbReference type="InterPro" id="IPR045275">
    <property type="entry name" value="MscS_archaea/bacteria_type"/>
</dbReference>
<keyword evidence="3" id="KW-1003">Cell membrane</keyword>
<dbReference type="AlphaFoldDB" id="A0A106BW84"/>
<feature type="transmembrane region" description="Helical" evidence="7">
    <location>
        <begin position="219"/>
        <end position="240"/>
    </location>
</feature>
<evidence type="ECO:0000256" key="4">
    <source>
        <dbReference type="ARBA" id="ARBA00022692"/>
    </source>
</evidence>
<evidence type="ECO:0000259" key="9">
    <source>
        <dbReference type="Pfam" id="PF00924"/>
    </source>
</evidence>
<evidence type="ECO:0000256" key="5">
    <source>
        <dbReference type="ARBA" id="ARBA00022989"/>
    </source>
</evidence>
<name>A0A106BW84_THIDE</name>
<sequence length="532" mass="57417">MAFLGGLAALFLATAGQAQVPAAPVMFQGETLFEIRAPFGAFTPAQRATAIAERLEVLAGQAEPVRIAVSPYESVSEISSGEAVIMAVTAADAAAAGQVRDELAAVYAQRLEETLVRAQTERSTQYLRQSWLYTTAATVALGLFLYGLRAAVRRARGHIEARRSAGRLALNLQNAELVSAERMAALLLRATTLLALGLALLALYFHLSLVFSFFPATRAWAALLIGTLLVPLGVVGGALLDYLPNVGVIVLVIGLMVVLTRFVRFVFDALGAGTLRFKGFHPEWADTTFKIARFVIIVFTAVVIFPYLPGAGSPGFQGISIFLGALLSLGSGSAVANIVAGIVLTYTRAFRVGDRIRVNDSEGDVINHTLIATRVRTIKNVDIVIPNAVLLGNHMINYSAVAEEQGLVLHSKVTIGYDVPWRQVHELLIAAAQDTKLILAEPAPYVLQTSLDDFYVSYQINAMTRASRQQASIYSELHQHIQDRFHAAGVEILSPHYAAVRDGQAIAMPAESLPADYVAPPFRLNLRLDESR</sequence>
<feature type="transmembrane region" description="Helical" evidence="7">
    <location>
        <begin position="320"/>
        <end position="346"/>
    </location>
</feature>
<dbReference type="PANTHER" id="PTHR30221:SF18">
    <property type="entry name" value="SLL0590 PROTEIN"/>
    <property type="match status" value="1"/>
</dbReference>
<keyword evidence="6 7" id="KW-0472">Membrane</keyword>
<keyword evidence="12" id="KW-1185">Reference proteome</keyword>
<dbReference type="Gene3D" id="2.30.30.60">
    <property type="match status" value="1"/>
</dbReference>
<accession>A0A106BW84</accession>
<evidence type="ECO:0000313" key="11">
    <source>
        <dbReference type="EMBL" id="KVW99775.1"/>
    </source>
</evidence>
<feature type="domain" description="Mechanosensitive ion channel MscS C-terminal" evidence="10">
    <location>
        <begin position="413"/>
        <end position="492"/>
    </location>
</feature>
<keyword evidence="7" id="KW-0813">Transport</keyword>
<keyword evidence="7" id="KW-0406">Ion transport</keyword>
<dbReference type="SUPFAM" id="SSF50182">
    <property type="entry name" value="Sm-like ribonucleoproteins"/>
    <property type="match status" value="1"/>
</dbReference>
<dbReference type="GO" id="GO:0008381">
    <property type="term" value="F:mechanosensitive monoatomic ion channel activity"/>
    <property type="evidence" value="ECO:0007669"/>
    <property type="project" value="InterPro"/>
</dbReference>
<evidence type="ECO:0000256" key="2">
    <source>
        <dbReference type="ARBA" id="ARBA00008017"/>
    </source>
</evidence>
<keyword evidence="4 7" id="KW-0812">Transmembrane</keyword>
<feature type="transmembrane region" description="Helical" evidence="7">
    <location>
        <begin position="287"/>
        <end position="308"/>
    </location>
</feature>
<dbReference type="PATRIC" id="fig|36861.3.peg.19"/>
<dbReference type="PANTHER" id="PTHR30221">
    <property type="entry name" value="SMALL-CONDUCTANCE MECHANOSENSITIVE CHANNEL"/>
    <property type="match status" value="1"/>
</dbReference>
<feature type="transmembrane region" description="Helical" evidence="7">
    <location>
        <begin position="186"/>
        <end position="207"/>
    </location>
</feature>
<dbReference type="Proteomes" id="UP000064243">
    <property type="component" value="Unassembled WGS sequence"/>
</dbReference>
<evidence type="ECO:0000256" key="3">
    <source>
        <dbReference type="ARBA" id="ARBA00022475"/>
    </source>
</evidence>
<protein>
    <recommendedName>
        <fullName evidence="7">Small-conductance mechanosensitive channel</fullName>
    </recommendedName>
</protein>
<dbReference type="InterPro" id="IPR006685">
    <property type="entry name" value="MscS_channel_2nd"/>
</dbReference>
<organism evidence="11 12">
    <name type="scientific">Thiobacillus denitrificans</name>
    <dbReference type="NCBI Taxonomy" id="36861"/>
    <lineage>
        <taxon>Bacteria</taxon>
        <taxon>Pseudomonadati</taxon>
        <taxon>Pseudomonadota</taxon>
        <taxon>Betaproteobacteria</taxon>
        <taxon>Nitrosomonadales</taxon>
        <taxon>Thiobacillaceae</taxon>
        <taxon>Thiobacillus</taxon>
    </lineage>
</organism>
<dbReference type="InterPro" id="IPR023408">
    <property type="entry name" value="MscS_beta-dom_sf"/>
</dbReference>
<proteinExistence type="inferred from homology"/>
<comment type="caution">
    <text evidence="7">Lacks conserved residue(s) required for the propagation of feature annotation.</text>
</comment>
<keyword evidence="7" id="KW-0407">Ion channel</keyword>
<feature type="transmembrane region" description="Helical" evidence="7">
    <location>
        <begin position="247"/>
        <end position="267"/>
    </location>
</feature>
<comment type="subcellular location">
    <subcellularLocation>
        <location evidence="7">Cell inner membrane</location>
        <topology evidence="7">Multi-pass membrane protein</topology>
    </subcellularLocation>
    <subcellularLocation>
        <location evidence="1">Cell membrane</location>
        <topology evidence="1">Multi-pass membrane protein</topology>
    </subcellularLocation>
</comment>